<dbReference type="STRING" id="1797516.A3D26_02080"/>
<dbReference type="Pfam" id="PF01371">
    <property type="entry name" value="Trp_repressor"/>
    <property type="match status" value="1"/>
</dbReference>
<dbReference type="GO" id="GO:0003700">
    <property type="term" value="F:DNA-binding transcription factor activity"/>
    <property type="evidence" value="ECO:0007669"/>
    <property type="project" value="InterPro"/>
</dbReference>
<evidence type="ECO:0000313" key="1">
    <source>
        <dbReference type="EMBL" id="OGY11734.1"/>
    </source>
</evidence>
<dbReference type="Proteomes" id="UP000178319">
    <property type="component" value="Unassembled WGS sequence"/>
</dbReference>
<dbReference type="InterPro" id="IPR010921">
    <property type="entry name" value="Trp_repressor/repl_initiator"/>
</dbReference>
<dbReference type="GO" id="GO:0043565">
    <property type="term" value="F:sequence-specific DNA binding"/>
    <property type="evidence" value="ECO:0007669"/>
    <property type="project" value="InterPro"/>
</dbReference>
<evidence type="ECO:0000313" key="2">
    <source>
        <dbReference type="Proteomes" id="UP000178319"/>
    </source>
</evidence>
<protein>
    <recommendedName>
        <fullName evidence="3">TrpR like protein, YerC/YecD</fullName>
    </recommendedName>
</protein>
<dbReference type="InterPro" id="IPR038116">
    <property type="entry name" value="TrpR-like_sf"/>
</dbReference>
<dbReference type="InterPro" id="IPR000831">
    <property type="entry name" value="Trp_repress"/>
</dbReference>
<name>A0A1G1V8F8_9BACT</name>
<accession>A0A1G1V8F8</accession>
<proteinExistence type="predicted"/>
<dbReference type="EMBL" id="MHBZ01000012">
    <property type="protein sequence ID" value="OGY11734.1"/>
    <property type="molecule type" value="Genomic_DNA"/>
</dbReference>
<organism evidence="1 2">
    <name type="scientific">Candidatus Blackburnbacteria bacterium RIFCSPHIGHO2_02_FULL_44_20</name>
    <dbReference type="NCBI Taxonomy" id="1797516"/>
    <lineage>
        <taxon>Bacteria</taxon>
        <taxon>Candidatus Blackburniibacteriota</taxon>
    </lineage>
</organism>
<gene>
    <name evidence="1" type="ORF">A3D26_02080</name>
</gene>
<dbReference type="Gene3D" id="1.10.1270.10">
    <property type="entry name" value="TrpR-like"/>
    <property type="match status" value="1"/>
</dbReference>
<comment type="caution">
    <text evidence="1">The sequence shown here is derived from an EMBL/GenBank/DDBJ whole genome shotgun (WGS) entry which is preliminary data.</text>
</comment>
<sequence length="117" mass="13415">MRVSKSKVNPHLKKELFSTLHQTIADLKTREEVGLFLEAFLSPAEHETLVKRVAVAYWLDKGRGYNNIRDNLKVSSATIAAIRDAYQNRPGVKVALSKIRAEEWANVWSQRIKKIVR</sequence>
<dbReference type="SUPFAM" id="SSF48295">
    <property type="entry name" value="TrpR-like"/>
    <property type="match status" value="1"/>
</dbReference>
<dbReference type="AlphaFoldDB" id="A0A1G1V8F8"/>
<evidence type="ECO:0008006" key="3">
    <source>
        <dbReference type="Google" id="ProtNLM"/>
    </source>
</evidence>
<reference evidence="1 2" key="1">
    <citation type="journal article" date="2016" name="Nat. Commun.">
        <title>Thousands of microbial genomes shed light on interconnected biogeochemical processes in an aquifer system.</title>
        <authorList>
            <person name="Anantharaman K."/>
            <person name="Brown C.T."/>
            <person name="Hug L.A."/>
            <person name="Sharon I."/>
            <person name="Castelle C.J."/>
            <person name="Probst A.J."/>
            <person name="Thomas B.C."/>
            <person name="Singh A."/>
            <person name="Wilkins M.J."/>
            <person name="Karaoz U."/>
            <person name="Brodie E.L."/>
            <person name="Williams K.H."/>
            <person name="Hubbard S.S."/>
            <person name="Banfield J.F."/>
        </authorList>
    </citation>
    <scope>NUCLEOTIDE SEQUENCE [LARGE SCALE GENOMIC DNA]</scope>
</reference>